<dbReference type="Pfam" id="PF02325">
    <property type="entry name" value="CCB3_YggT"/>
    <property type="match status" value="1"/>
</dbReference>
<dbReference type="Pfam" id="PF11267">
    <property type="entry name" value="DUF3067"/>
    <property type="match status" value="1"/>
</dbReference>
<feature type="transmembrane region" description="Helical" evidence="2">
    <location>
        <begin position="20"/>
        <end position="48"/>
    </location>
</feature>
<feature type="region of interest" description="Disordered" evidence="1">
    <location>
        <begin position="247"/>
        <end position="274"/>
    </location>
</feature>
<evidence type="ECO:0000313" key="3">
    <source>
        <dbReference type="EMBL" id="KZM86308.1"/>
    </source>
</evidence>
<feature type="compositionally biased region" description="Acidic residues" evidence="1">
    <location>
        <begin position="247"/>
        <end position="259"/>
    </location>
</feature>
<dbReference type="PANTHER" id="PTHR35126">
    <property type="entry name" value="SLR0598 PROTEIN"/>
    <property type="match status" value="1"/>
</dbReference>
<dbReference type="InterPro" id="IPR015421">
    <property type="entry name" value="PyrdxlP-dep_Trfase_major"/>
</dbReference>
<dbReference type="Gene3D" id="3.40.640.10">
    <property type="entry name" value="Type I PLP-dependent aspartate aminotransferase-like (Major domain)"/>
    <property type="match status" value="1"/>
</dbReference>
<keyword evidence="2" id="KW-1133">Transmembrane helix</keyword>
<sequence>MIIITFPVPPESKQVSGVLYISRLLIICVLHSAELVFPCKFWALAMFFNRVNFIAKRNHNQGSRNTCRACCFLGVTVPPSTQLSLIDVSTSAKPFYVNEISQSDTVSELMRSLVLADLDPATAKLTITFLGPFLSAFAFLFIVRIVMSWYPKLPVGKFPYVLAYAPTEPILSLTRKVIPPLGGVDVTPVVWFGLVSFLNEILVGPQGLLVLLSQQVFGNIFLGEGVVIFHTLDIQVLRLLLSAVDDGMDSDDSDDEADKDETSESKSKEENSRSIRENLERIVGTDDSAFSGLDLATLIRNKYGRSYDVQLIKKEFMGKNLLAMNVMWKYVEQKSFPLTEEEYLLRLDDVANTLKCWGAVSHIRDSLIKSKERPRIGKVLSTHLGRKPEDIVKLDANENPYGPPPEASCGADELIDLIRRCVLEPGDKIVDCPPTFAMYEFDVAVNGALVIKGNNSITASPNLNSIE</sequence>
<proteinExistence type="predicted"/>
<evidence type="ECO:0000256" key="1">
    <source>
        <dbReference type="SAM" id="MobiDB-lite"/>
    </source>
</evidence>
<gene>
    <name evidence="3" type="ORF">DCAR_023442</name>
</gene>
<dbReference type="InterPro" id="IPR021420">
    <property type="entry name" value="DUF3067"/>
</dbReference>
<dbReference type="InterPro" id="IPR015424">
    <property type="entry name" value="PyrdxlP-dep_Trfase"/>
</dbReference>
<dbReference type="InterPro" id="IPR003425">
    <property type="entry name" value="CCB3/YggT"/>
</dbReference>
<name>A0A164SLU7_DAUCS</name>
<organism evidence="3">
    <name type="scientific">Daucus carota subsp. sativus</name>
    <name type="common">Carrot</name>
    <dbReference type="NCBI Taxonomy" id="79200"/>
    <lineage>
        <taxon>Eukaryota</taxon>
        <taxon>Viridiplantae</taxon>
        <taxon>Streptophyta</taxon>
        <taxon>Embryophyta</taxon>
        <taxon>Tracheophyta</taxon>
        <taxon>Spermatophyta</taxon>
        <taxon>Magnoliopsida</taxon>
        <taxon>eudicotyledons</taxon>
        <taxon>Gunneridae</taxon>
        <taxon>Pentapetalae</taxon>
        <taxon>asterids</taxon>
        <taxon>campanulids</taxon>
        <taxon>Apiales</taxon>
        <taxon>Apiaceae</taxon>
        <taxon>Apioideae</taxon>
        <taxon>Scandiceae</taxon>
        <taxon>Daucinae</taxon>
        <taxon>Daucus</taxon>
        <taxon>Daucus sect. Daucus</taxon>
    </lineage>
</organism>
<dbReference type="SUPFAM" id="SSF53383">
    <property type="entry name" value="PLP-dependent transferases"/>
    <property type="match status" value="1"/>
</dbReference>
<feature type="transmembrane region" description="Helical" evidence="2">
    <location>
        <begin position="129"/>
        <end position="150"/>
    </location>
</feature>
<dbReference type="AlphaFoldDB" id="A0A164SLU7"/>
<keyword evidence="2" id="KW-0812">Transmembrane</keyword>
<accession>A0A164SLU7</accession>
<dbReference type="EMBL" id="LNRQ01000007">
    <property type="protein sequence ID" value="KZM86308.1"/>
    <property type="molecule type" value="Genomic_DNA"/>
</dbReference>
<evidence type="ECO:0000256" key="2">
    <source>
        <dbReference type="SAM" id="Phobius"/>
    </source>
</evidence>
<dbReference type="Gramene" id="KZM86308">
    <property type="protein sequence ID" value="KZM86308"/>
    <property type="gene ID" value="DCAR_023442"/>
</dbReference>
<dbReference type="GO" id="GO:0016020">
    <property type="term" value="C:membrane"/>
    <property type="evidence" value="ECO:0007669"/>
    <property type="project" value="InterPro"/>
</dbReference>
<dbReference type="STRING" id="79200.A0A164SLU7"/>
<dbReference type="Gene3D" id="3.30.428.40">
    <property type="entry name" value="Protein of unknown function DUF3067"/>
    <property type="match status" value="1"/>
</dbReference>
<reference evidence="3" key="1">
    <citation type="journal article" date="2016" name="Nat. Genet.">
        <title>A high-quality carrot genome assembly provides new insights into carotenoid accumulation and asterid genome evolution.</title>
        <authorList>
            <person name="Iorizzo M."/>
            <person name="Ellison S."/>
            <person name="Senalik D."/>
            <person name="Zeng P."/>
            <person name="Satapoomin P."/>
            <person name="Huang J."/>
            <person name="Bowman M."/>
            <person name="Iovene M."/>
            <person name="Sanseverino W."/>
            <person name="Cavagnaro P."/>
            <person name="Yildiz M."/>
            <person name="Macko-Podgorni A."/>
            <person name="Moranska E."/>
            <person name="Grzebelus E."/>
            <person name="Grzebelus D."/>
            <person name="Ashrafi H."/>
            <person name="Zheng Z."/>
            <person name="Cheng S."/>
            <person name="Spooner D."/>
            <person name="Van Deynze A."/>
            <person name="Simon P."/>
        </authorList>
    </citation>
    <scope>NUCLEOTIDE SEQUENCE [LARGE SCALE GENOMIC DNA]</scope>
    <source>
        <tissue evidence="3">Leaf</tissue>
    </source>
</reference>
<feature type="compositionally biased region" description="Basic and acidic residues" evidence="1">
    <location>
        <begin position="260"/>
        <end position="274"/>
    </location>
</feature>
<comment type="caution">
    <text evidence="3">The sequence shown here is derived from an EMBL/GenBank/DDBJ whole genome shotgun (WGS) entry which is preliminary data.</text>
</comment>
<keyword evidence="2" id="KW-0472">Membrane</keyword>
<dbReference type="PANTHER" id="PTHR35126:SF1">
    <property type="entry name" value="DUF3067 DOMAIN-CONTAINING PROTEIN"/>
    <property type="match status" value="1"/>
</dbReference>
<protein>
    <submittedName>
        <fullName evidence="3">Uncharacterized protein</fullName>
    </submittedName>
</protein>